<keyword evidence="1" id="KW-0472">Membrane</keyword>
<feature type="transmembrane region" description="Helical" evidence="1">
    <location>
        <begin position="60"/>
        <end position="75"/>
    </location>
</feature>
<name>A0A1T5G221_9FLAO</name>
<feature type="transmembrane region" description="Helical" evidence="1">
    <location>
        <begin position="104"/>
        <end position="123"/>
    </location>
</feature>
<dbReference type="RefSeq" id="WP_079667686.1">
    <property type="nucleotide sequence ID" value="NZ_FUYZ01000009.1"/>
</dbReference>
<feature type="transmembrane region" description="Helical" evidence="1">
    <location>
        <begin position="82"/>
        <end position="98"/>
    </location>
</feature>
<sequence>MVETLIINIVLAISGAWLTYHLNKNLKLGPVRASGLIAMLVGGFYQFNTWFWHFDLPKDIPFIVIGSTFIGMISSRKHFKNFNLFIAPIIFTLIYQNISKEFKGFGGALGTAACISLVVTIYLRSLRPIKKMIRPFRKVKVNTMKKMNKGEKNI</sequence>
<feature type="transmembrane region" description="Helical" evidence="1">
    <location>
        <begin position="35"/>
        <end position="54"/>
    </location>
</feature>
<dbReference type="OrthoDB" id="768533at2"/>
<evidence type="ECO:0000313" key="3">
    <source>
        <dbReference type="Proteomes" id="UP000191112"/>
    </source>
</evidence>
<proteinExistence type="predicted"/>
<protein>
    <submittedName>
        <fullName evidence="2">Uncharacterized protein</fullName>
    </submittedName>
</protein>
<keyword evidence="1" id="KW-0812">Transmembrane</keyword>
<keyword evidence="1" id="KW-1133">Transmembrane helix</keyword>
<gene>
    <name evidence="2" type="ORF">SAMN05660477_02489</name>
</gene>
<reference evidence="2 3" key="1">
    <citation type="submission" date="2017-02" db="EMBL/GenBank/DDBJ databases">
        <authorList>
            <person name="Peterson S.W."/>
        </authorList>
    </citation>
    <scope>NUCLEOTIDE SEQUENCE [LARGE SCALE GENOMIC DNA]</scope>
    <source>
        <strain evidence="2 3">DSM 22323</strain>
    </source>
</reference>
<accession>A0A1T5G221</accession>
<keyword evidence="3" id="KW-1185">Reference proteome</keyword>
<dbReference type="STRING" id="619805.SAMN05660477_02489"/>
<dbReference type="Proteomes" id="UP000191112">
    <property type="component" value="Unassembled WGS sequence"/>
</dbReference>
<evidence type="ECO:0000313" key="2">
    <source>
        <dbReference type="EMBL" id="SKC02397.1"/>
    </source>
</evidence>
<dbReference type="AlphaFoldDB" id="A0A1T5G221"/>
<evidence type="ECO:0000256" key="1">
    <source>
        <dbReference type="SAM" id="Phobius"/>
    </source>
</evidence>
<organism evidence="2 3">
    <name type="scientific">Soonwooa buanensis</name>
    <dbReference type="NCBI Taxonomy" id="619805"/>
    <lineage>
        <taxon>Bacteria</taxon>
        <taxon>Pseudomonadati</taxon>
        <taxon>Bacteroidota</taxon>
        <taxon>Flavobacteriia</taxon>
        <taxon>Flavobacteriales</taxon>
        <taxon>Weeksellaceae</taxon>
        <taxon>Chryseobacterium group</taxon>
        <taxon>Soonwooa</taxon>
    </lineage>
</organism>
<feature type="transmembrane region" description="Helical" evidence="1">
    <location>
        <begin position="6"/>
        <end position="23"/>
    </location>
</feature>
<dbReference type="EMBL" id="FUYZ01000009">
    <property type="protein sequence ID" value="SKC02397.1"/>
    <property type="molecule type" value="Genomic_DNA"/>
</dbReference>